<dbReference type="Proteomes" id="UP000263268">
    <property type="component" value="Unassembled WGS sequence"/>
</dbReference>
<name>A0A3D6BQL9_9FLAO</name>
<comment type="caution">
    <text evidence="1">The sequence shown here is derived from an EMBL/GenBank/DDBJ whole genome shotgun (WGS) entry which is preliminary data.</text>
</comment>
<evidence type="ECO:0008006" key="3">
    <source>
        <dbReference type="Google" id="ProtNLM"/>
    </source>
</evidence>
<dbReference type="EMBL" id="DPRK01000128">
    <property type="protein sequence ID" value="HCY81552.1"/>
    <property type="molecule type" value="Genomic_DNA"/>
</dbReference>
<dbReference type="SUPFAM" id="SSF88874">
    <property type="entry name" value="Receptor-binding domain of short tail fibre protein gp12"/>
    <property type="match status" value="1"/>
</dbReference>
<proteinExistence type="predicted"/>
<accession>A0A3D6BQL9</accession>
<dbReference type="CDD" id="cd22641">
    <property type="entry name" value="C24-like"/>
    <property type="match status" value="1"/>
</dbReference>
<evidence type="ECO:0000313" key="2">
    <source>
        <dbReference type="Proteomes" id="UP000263268"/>
    </source>
</evidence>
<protein>
    <recommendedName>
        <fullName evidence="3">Phage tail collar domain-containing protein</fullName>
    </recommendedName>
</protein>
<sequence length="277" mass="29651">MNTTHQVQTGGYPLKGERLAELETAYSIFNSLGDLAGNKAIIKGCEVVGSTTTDGFVYINGELFEFRGGQTQTSVRILEENIDKAFQNGDIKTVYKIRYVTFASGTGSIPWSEFTRLTSIIEMQKRLLPIGIISMWSGAIGSIPTGWQLCDGTNGTPNLKGRFIVGYDPDTVAYDAIGKVGGSNFVTPSGTLDQKSVNVTVPRDGWGTTGGPFGSATSGRLVVGSGQNENGEALESLRAAGGNKTIVSTNHNHAFTGSQHENRPPYYTLAYIIYTGN</sequence>
<dbReference type="AlphaFoldDB" id="A0A3D6BQL9"/>
<evidence type="ECO:0000313" key="1">
    <source>
        <dbReference type="EMBL" id="HCY81552.1"/>
    </source>
</evidence>
<reference evidence="1 2" key="1">
    <citation type="journal article" date="2018" name="Nat. Biotechnol.">
        <title>A standardized bacterial taxonomy based on genome phylogeny substantially revises the tree of life.</title>
        <authorList>
            <person name="Parks D.H."/>
            <person name="Chuvochina M."/>
            <person name="Waite D.W."/>
            <person name="Rinke C."/>
            <person name="Skarshewski A."/>
            <person name="Chaumeil P.A."/>
            <person name="Hugenholtz P."/>
        </authorList>
    </citation>
    <scope>NUCLEOTIDE SEQUENCE [LARGE SCALE GENOMIC DNA]</scope>
    <source>
        <strain evidence="1">UBA10227</strain>
    </source>
</reference>
<gene>
    <name evidence="1" type="ORF">DHV22_08110</name>
</gene>
<organism evidence="1 2">
    <name type="scientific">Xanthomarina gelatinilytica</name>
    <dbReference type="NCBI Taxonomy" id="1137281"/>
    <lineage>
        <taxon>Bacteria</taxon>
        <taxon>Pseudomonadati</taxon>
        <taxon>Bacteroidota</taxon>
        <taxon>Flavobacteriia</taxon>
        <taxon>Flavobacteriales</taxon>
        <taxon>Flavobacteriaceae</taxon>
        <taxon>Xanthomarina</taxon>
    </lineage>
</organism>